<accession>A0A8J6B921</accession>
<dbReference type="PANTHER" id="PTHR44019">
    <property type="entry name" value="WD REPEAT-CONTAINING PROTEIN 55"/>
    <property type="match status" value="1"/>
</dbReference>
<evidence type="ECO:0000256" key="4">
    <source>
        <dbReference type="SAM" id="MobiDB-lite"/>
    </source>
</evidence>
<reference evidence="5" key="1">
    <citation type="submission" date="2021-05" db="EMBL/GenBank/DDBJ databases">
        <title>A free-living protist that lacks canonical eukaryotic 1 DNA replication and segregation systems.</title>
        <authorList>
            <person name="Salas-Leiva D.E."/>
            <person name="Tromer E.C."/>
            <person name="Curtis B.A."/>
            <person name="Jerlstrom-Hultqvist J."/>
            <person name="Kolisko M."/>
            <person name="Yi Z."/>
            <person name="Salas-Leiva J.S."/>
            <person name="Gallot-Lavallee L."/>
            <person name="Kops G.J.P.L."/>
            <person name="Archibald J.M."/>
            <person name="Simpson A.G.B."/>
            <person name="Roger A.J."/>
        </authorList>
    </citation>
    <scope>NUCLEOTIDE SEQUENCE</scope>
    <source>
        <strain evidence="5">BICM</strain>
    </source>
</reference>
<dbReference type="Pfam" id="PF00400">
    <property type="entry name" value="WD40"/>
    <property type="match status" value="1"/>
</dbReference>
<feature type="region of interest" description="Disordered" evidence="4">
    <location>
        <begin position="296"/>
        <end position="321"/>
    </location>
</feature>
<dbReference type="AlphaFoldDB" id="A0A8J6B921"/>
<keyword evidence="6" id="KW-1185">Reference proteome</keyword>
<dbReference type="PROSITE" id="PS50082">
    <property type="entry name" value="WD_REPEATS_2"/>
    <property type="match status" value="2"/>
</dbReference>
<evidence type="ECO:0000256" key="3">
    <source>
        <dbReference type="PROSITE-ProRule" id="PRU00221"/>
    </source>
</evidence>
<proteinExistence type="predicted"/>
<gene>
    <name evidence="5" type="ORF">J8273_5522</name>
</gene>
<dbReference type="Gene3D" id="2.130.10.10">
    <property type="entry name" value="YVTN repeat-like/Quinoprotein amine dehydrogenase"/>
    <property type="match status" value="2"/>
</dbReference>
<evidence type="ECO:0000256" key="1">
    <source>
        <dbReference type="ARBA" id="ARBA00022574"/>
    </source>
</evidence>
<keyword evidence="2" id="KW-0677">Repeat</keyword>
<dbReference type="SUPFAM" id="SSF50978">
    <property type="entry name" value="WD40 repeat-like"/>
    <property type="match status" value="1"/>
</dbReference>
<evidence type="ECO:0000313" key="5">
    <source>
        <dbReference type="EMBL" id="KAG9392517.1"/>
    </source>
</evidence>
<protein>
    <submittedName>
        <fullName evidence="5">WD domain G-beta repeat</fullName>
    </submittedName>
</protein>
<dbReference type="EMBL" id="JAHDYR010000038">
    <property type="protein sequence ID" value="KAG9392517.1"/>
    <property type="molecule type" value="Genomic_DNA"/>
</dbReference>
<dbReference type="SMART" id="SM00320">
    <property type="entry name" value="WD40"/>
    <property type="match status" value="5"/>
</dbReference>
<organism evidence="5 6">
    <name type="scientific">Carpediemonas membranifera</name>
    <dbReference type="NCBI Taxonomy" id="201153"/>
    <lineage>
        <taxon>Eukaryota</taxon>
        <taxon>Metamonada</taxon>
        <taxon>Carpediemonas-like organisms</taxon>
        <taxon>Carpediemonas</taxon>
    </lineage>
</organism>
<feature type="repeat" description="WD" evidence="3">
    <location>
        <begin position="89"/>
        <end position="130"/>
    </location>
</feature>
<comment type="caution">
    <text evidence="5">The sequence shown here is derived from an EMBL/GenBank/DDBJ whole genome shotgun (WGS) entry which is preliminary data.</text>
</comment>
<evidence type="ECO:0000256" key="2">
    <source>
        <dbReference type="ARBA" id="ARBA00022737"/>
    </source>
</evidence>
<dbReference type="InterPro" id="IPR036322">
    <property type="entry name" value="WD40_repeat_dom_sf"/>
</dbReference>
<dbReference type="InterPro" id="IPR015943">
    <property type="entry name" value="WD40/YVTN_repeat-like_dom_sf"/>
</dbReference>
<dbReference type="Proteomes" id="UP000717585">
    <property type="component" value="Unassembled WGS sequence"/>
</dbReference>
<dbReference type="OrthoDB" id="2288928at2759"/>
<keyword evidence="1 3" id="KW-0853">WD repeat</keyword>
<evidence type="ECO:0000313" key="6">
    <source>
        <dbReference type="Proteomes" id="UP000717585"/>
    </source>
</evidence>
<feature type="repeat" description="WD" evidence="3">
    <location>
        <begin position="171"/>
        <end position="204"/>
    </location>
</feature>
<dbReference type="InterPro" id="IPR050505">
    <property type="entry name" value="WDR55/POC1"/>
</dbReference>
<dbReference type="PANTHER" id="PTHR44019:SF8">
    <property type="entry name" value="POC1 CENTRIOLAR PROTEIN HOMOLOG"/>
    <property type="match status" value="1"/>
</dbReference>
<name>A0A8J6B921_9EUKA</name>
<sequence length="473" mass="51020">MINEIFSIPGKTTIRCVSITEPGYLATGDDDGLLCVYDPQGDLMLETQLKTGITTLSLCPPPALKLIVGHVTGALRLLDLQAGTQQSLNPQHRVEVTAASWAPSQTLFATGSLVDPIRVWNSQGREIARLDISERVETLTLTPNNWLAVGGKSGTLSIFDLKSGTPTLLQQMLHRPPVKSVALHPAGRVVMVSSGDRMARCWDVGNWKAGTRTNAVPGGIEALGFTPDGLICCGGKSLSMWDGSELLSHKTDIGGVVAAMAQGNALYAFILSRDKRSGRVIRIGEPVVDPLGVTELTSTQQQSPDRPATPPRGDRATPGESVGLRVAESLVSLQERYQLLLRARRDLAQAGALWGKASFFEAMRVVTSTESNHVRGAFLRYVSTTELREMSLDRSTARHLIQLVMHELPTADEEILTACAKIISVLIRTSRGYVDDTLDSVRLLLSARLEGPVGPEAMTSTREAMLLIDGIGQ</sequence>
<dbReference type="InterPro" id="IPR001680">
    <property type="entry name" value="WD40_rpt"/>
</dbReference>